<name>A0AAE8N529_9PEZI</name>
<keyword evidence="3" id="KW-1185">Reference proteome</keyword>
<dbReference type="Proteomes" id="UP001187682">
    <property type="component" value="Unassembled WGS sequence"/>
</dbReference>
<feature type="signal peptide" evidence="1">
    <location>
        <begin position="1"/>
        <end position="22"/>
    </location>
</feature>
<evidence type="ECO:0000313" key="3">
    <source>
        <dbReference type="Proteomes" id="UP001187682"/>
    </source>
</evidence>
<keyword evidence="1" id="KW-0732">Signal</keyword>
<comment type="caution">
    <text evidence="2">The sequence shown here is derived from an EMBL/GenBank/DDBJ whole genome shotgun (WGS) entry which is preliminary data.</text>
</comment>
<organism evidence="2 3">
    <name type="scientific">Cephalotrichum gorgonifer</name>
    <dbReference type="NCBI Taxonomy" id="2041049"/>
    <lineage>
        <taxon>Eukaryota</taxon>
        <taxon>Fungi</taxon>
        <taxon>Dikarya</taxon>
        <taxon>Ascomycota</taxon>
        <taxon>Pezizomycotina</taxon>
        <taxon>Sordariomycetes</taxon>
        <taxon>Hypocreomycetidae</taxon>
        <taxon>Microascales</taxon>
        <taxon>Microascaceae</taxon>
        <taxon>Cephalotrichum</taxon>
    </lineage>
</organism>
<dbReference type="AlphaFoldDB" id="A0AAE8N529"/>
<feature type="chain" id="PRO_5042038579" evidence="1">
    <location>
        <begin position="23"/>
        <end position="178"/>
    </location>
</feature>
<reference evidence="2" key="1">
    <citation type="submission" date="2018-03" db="EMBL/GenBank/DDBJ databases">
        <authorList>
            <person name="Guldener U."/>
        </authorList>
    </citation>
    <scope>NUCLEOTIDE SEQUENCE</scope>
</reference>
<proteinExistence type="predicted"/>
<dbReference type="EMBL" id="ONZQ02000012">
    <property type="protein sequence ID" value="SPO05243.1"/>
    <property type="molecule type" value="Genomic_DNA"/>
</dbReference>
<gene>
    <name evidence="2" type="ORF">DNG_07930</name>
</gene>
<evidence type="ECO:0000313" key="2">
    <source>
        <dbReference type="EMBL" id="SPO05243.1"/>
    </source>
</evidence>
<sequence>MLSKTALNVSLAAGFLFQTAVAGPVDSTVLVARQSSSSGPGCGENEVAVGLYQTCTPAPGPHPVIPPDGGCGAQYGALWEGTSCDGEAFSLSGMTEGFCDGGFKNDISVRCNGNGDAEAILSHGILVPWLSECRKHEVTCRRTIGISSAYSEIKFCCGVNLAKRKLGDVAIPLSTLAT</sequence>
<accession>A0AAE8N529</accession>
<protein>
    <submittedName>
        <fullName evidence="2">Uncharacterized protein</fullName>
    </submittedName>
</protein>
<evidence type="ECO:0000256" key="1">
    <source>
        <dbReference type="SAM" id="SignalP"/>
    </source>
</evidence>